<evidence type="ECO:0000256" key="1">
    <source>
        <dbReference type="ARBA" id="ARBA00022737"/>
    </source>
</evidence>
<dbReference type="Pfam" id="PF12796">
    <property type="entry name" value="Ank_2"/>
    <property type="match status" value="1"/>
</dbReference>
<dbReference type="Proteomes" id="UP000002630">
    <property type="component" value="Unassembled WGS sequence"/>
</dbReference>
<dbReference type="PROSITE" id="PS50297">
    <property type="entry name" value="ANK_REP_REGION"/>
    <property type="match status" value="1"/>
</dbReference>
<dbReference type="STRING" id="2880.D7FVL1"/>
<reference evidence="4 5" key="1">
    <citation type="journal article" date="2010" name="Nature">
        <title>The Ectocarpus genome and the independent evolution of multicellularity in brown algae.</title>
        <authorList>
            <person name="Cock J.M."/>
            <person name="Sterck L."/>
            <person name="Rouze P."/>
            <person name="Scornet D."/>
            <person name="Allen A.E."/>
            <person name="Amoutzias G."/>
            <person name="Anthouard V."/>
            <person name="Artiguenave F."/>
            <person name="Aury J.M."/>
            <person name="Badger J.H."/>
            <person name="Beszteri B."/>
            <person name="Billiau K."/>
            <person name="Bonnet E."/>
            <person name="Bothwell J.H."/>
            <person name="Bowler C."/>
            <person name="Boyen C."/>
            <person name="Brownlee C."/>
            <person name="Carrano C.J."/>
            <person name="Charrier B."/>
            <person name="Cho G.Y."/>
            <person name="Coelho S.M."/>
            <person name="Collen J."/>
            <person name="Corre E."/>
            <person name="Da Silva C."/>
            <person name="Delage L."/>
            <person name="Delaroque N."/>
            <person name="Dittami S.M."/>
            <person name="Doulbeau S."/>
            <person name="Elias M."/>
            <person name="Farnham G."/>
            <person name="Gachon C.M."/>
            <person name="Gschloessl B."/>
            <person name="Heesch S."/>
            <person name="Jabbari K."/>
            <person name="Jubin C."/>
            <person name="Kawai H."/>
            <person name="Kimura K."/>
            <person name="Kloareg B."/>
            <person name="Kupper F.C."/>
            <person name="Lang D."/>
            <person name="Le Bail A."/>
            <person name="Leblanc C."/>
            <person name="Lerouge P."/>
            <person name="Lohr M."/>
            <person name="Lopez P.J."/>
            <person name="Martens C."/>
            <person name="Maumus F."/>
            <person name="Michel G."/>
            <person name="Miranda-Saavedra D."/>
            <person name="Morales J."/>
            <person name="Moreau H."/>
            <person name="Motomura T."/>
            <person name="Nagasato C."/>
            <person name="Napoli C.A."/>
            <person name="Nelson D.R."/>
            <person name="Nyvall-Collen P."/>
            <person name="Peters A.F."/>
            <person name="Pommier C."/>
            <person name="Potin P."/>
            <person name="Poulain J."/>
            <person name="Quesneville H."/>
            <person name="Read B."/>
            <person name="Rensing S.A."/>
            <person name="Ritter A."/>
            <person name="Rousvoal S."/>
            <person name="Samanta M."/>
            <person name="Samson G."/>
            <person name="Schroeder D.C."/>
            <person name="Segurens B."/>
            <person name="Strittmatter M."/>
            <person name="Tonon T."/>
            <person name="Tregear J.W."/>
            <person name="Valentin K."/>
            <person name="von Dassow P."/>
            <person name="Yamagishi T."/>
            <person name="Van de Peer Y."/>
            <person name="Wincker P."/>
        </authorList>
    </citation>
    <scope>NUCLEOTIDE SEQUENCE [LARGE SCALE GENOMIC DNA]</scope>
    <source>
        <strain evidence="5">Ec32 / CCAP1310/4</strain>
    </source>
</reference>
<dbReference type="OrthoDB" id="20872at2759"/>
<dbReference type="InterPro" id="IPR002110">
    <property type="entry name" value="Ankyrin_rpt"/>
</dbReference>
<keyword evidence="5" id="KW-1185">Reference proteome</keyword>
<dbReference type="SUPFAM" id="SSF48403">
    <property type="entry name" value="Ankyrin repeat"/>
    <property type="match status" value="1"/>
</dbReference>
<proteinExistence type="predicted"/>
<dbReference type="AlphaFoldDB" id="D7FVL1"/>
<dbReference type="PROSITE" id="PS50088">
    <property type="entry name" value="ANK_REPEAT"/>
    <property type="match status" value="2"/>
</dbReference>
<feature type="repeat" description="ANK" evidence="3">
    <location>
        <begin position="47"/>
        <end position="79"/>
    </location>
</feature>
<evidence type="ECO:0000313" key="5">
    <source>
        <dbReference type="Proteomes" id="UP000002630"/>
    </source>
</evidence>
<protein>
    <submittedName>
        <fullName evidence="4">Uncharacterized protein</fullName>
    </submittedName>
</protein>
<keyword evidence="2 3" id="KW-0040">ANK repeat</keyword>
<sequence>MMAERATWSQWTEWLRVPLQYAAASGNQDVVHGLLMGGARANTIDDEGCTPLHFAARSGREEVVSTLLASGAKENGLDGGEWRLEWD</sequence>
<name>D7FVL1_ECTSI</name>
<dbReference type="InParanoid" id="D7FVL1"/>
<organism evidence="4 5">
    <name type="scientific">Ectocarpus siliculosus</name>
    <name type="common">Brown alga</name>
    <name type="synonym">Conferva siliculosa</name>
    <dbReference type="NCBI Taxonomy" id="2880"/>
    <lineage>
        <taxon>Eukaryota</taxon>
        <taxon>Sar</taxon>
        <taxon>Stramenopiles</taxon>
        <taxon>Ochrophyta</taxon>
        <taxon>PX clade</taxon>
        <taxon>Phaeophyceae</taxon>
        <taxon>Ectocarpales</taxon>
        <taxon>Ectocarpaceae</taxon>
        <taxon>Ectocarpus</taxon>
    </lineage>
</organism>
<keyword evidence="1" id="KW-0677">Repeat</keyword>
<accession>D7FVL1</accession>
<dbReference type="InterPro" id="IPR036770">
    <property type="entry name" value="Ankyrin_rpt-contain_sf"/>
</dbReference>
<feature type="repeat" description="ANK" evidence="3">
    <location>
        <begin position="18"/>
        <end position="46"/>
    </location>
</feature>
<dbReference type="PANTHER" id="PTHR24171">
    <property type="entry name" value="ANKYRIN REPEAT DOMAIN-CONTAINING PROTEIN 39-RELATED"/>
    <property type="match status" value="1"/>
</dbReference>
<evidence type="ECO:0000256" key="3">
    <source>
        <dbReference type="PROSITE-ProRule" id="PRU00023"/>
    </source>
</evidence>
<dbReference type="PANTHER" id="PTHR24171:SF8">
    <property type="entry name" value="BRCA1-ASSOCIATED RING DOMAIN PROTEIN 1"/>
    <property type="match status" value="1"/>
</dbReference>
<dbReference type="GO" id="GO:0085020">
    <property type="term" value="P:protein K6-linked ubiquitination"/>
    <property type="evidence" value="ECO:0007669"/>
    <property type="project" value="TreeGrafter"/>
</dbReference>
<dbReference type="GO" id="GO:0004842">
    <property type="term" value="F:ubiquitin-protein transferase activity"/>
    <property type="evidence" value="ECO:0007669"/>
    <property type="project" value="TreeGrafter"/>
</dbReference>
<dbReference type="EMBL" id="FN649760">
    <property type="protein sequence ID" value="CBJ31932.1"/>
    <property type="molecule type" value="Genomic_DNA"/>
</dbReference>
<evidence type="ECO:0000256" key="2">
    <source>
        <dbReference type="ARBA" id="ARBA00023043"/>
    </source>
</evidence>
<evidence type="ECO:0000313" key="4">
    <source>
        <dbReference type="EMBL" id="CBJ31932.1"/>
    </source>
</evidence>
<dbReference type="SMART" id="SM00248">
    <property type="entry name" value="ANK"/>
    <property type="match status" value="2"/>
</dbReference>
<gene>
    <name evidence="4" type="ORF">Esi_0294_0035</name>
</gene>
<dbReference type="Gene3D" id="1.25.40.20">
    <property type="entry name" value="Ankyrin repeat-containing domain"/>
    <property type="match status" value="1"/>
</dbReference>